<dbReference type="OMA" id="INCVTED"/>
<dbReference type="GO" id="GO:0005737">
    <property type="term" value="C:cytoplasm"/>
    <property type="evidence" value="ECO:0007669"/>
    <property type="project" value="UniProtKB-SubCell"/>
</dbReference>
<dbReference type="AlphaFoldDB" id="T1FZK6"/>
<dbReference type="EMBL" id="AMQM01001711">
    <property type="status" value="NOT_ANNOTATED_CDS"/>
    <property type="molecule type" value="Genomic_DNA"/>
</dbReference>
<dbReference type="SUPFAM" id="SSF48726">
    <property type="entry name" value="Immunoglobulin"/>
    <property type="match status" value="3"/>
</dbReference>
<feature type="region of interest" description="Disordered" evidence="4">
    <location>
        <begin position="95"/>
        <end position="117"/>
    </location>
</feature>
<dbReference type="InterPro" id="IPR013783">
    <property type="entry name" value="Ig-like_fold"/>
</dbReference>
<keyword evidence="3" id="KW-0393">Immunoglobulin domain</keyword>
<reference evidence="6 8" key="2">
    <citation type="journal article" date="2013" name="Nature">
        <title>Insights into bilaterian evolution from three spiralian genomes.</title>
        <authorList>
            <person name="Simakov O."/>
            <person name="Marletaz F."/>
            <person name="Cho S.J."/>
            <person name="Edsinger-Gonzales E."/>
            <person name="Havlak P."/>
            <person name="Hellsten U."/>
            <person name="Kuo D.H."/>
            <person name="Larsson T."/>
            <person name="Lv J."/>
            <person name="Arendt D."/>
            <person name="Savage R."/>
            <person name="Osoegawa K."/>
            <person name="de Jong P."/>
            <person name="Grimwood J."/>
            <person name="Chapman J.A."/>
            <person name="Shapiro H."/>
            <person name="Aerts A."/>
            <person name="Otillar R.P."/>
            <person name="Terry A.Y."/>
            <person name="Boore J.L."/>
            <person name="Grigoriev I.V."/>
            <person name="Lindberg D.R."/>
            <person name="Seaver E.C."/>
            <person name="Weisblat D.A."/>
            <person name="Putnam N.H."/>
            <person name="Rokhsar D.S."/>
        </authorList>
    </citation>
    <scope>NUCLEOTIDE SEQUENCE</scope>
</reference>
<evidence type="ECO:0000256" key="1">
    <source>
        <dbReference type="ARBA" id="ARBA00004496"/>
    </source>
</evidence>
<dbReference type="GO" id="GO:0043025">
    <property type="term" value="C:neuronal cell body"/>
    <property type="evidence" value="ECO:0000318"/>
    <property type="project" value="GO_Central"/>
</dbReference>
<gene>
    <name evidence="7" type="primary">20214254</name>
    <name evidence="6" type="ORF">HELRODRAFT_68867</name>
</gene>
<dbReference type="InterPro" id="IPR003599">
    <property type="entry name" value="Ig_sub"/>
</dbReference>
<dbReference type="PANTHER" id="PTHR47633:SF4">
    <property type="entry name" value="MYOPALLADIN ISOFORM X1"/>
    <property type="match status" value="1"/>
</dbReference>
<evidence type="ECO:0000313" key="6">
    <source>
        <dbReference type="EMBL" id="ESN94680.1"/>
    </source>
</evidence>
<dbReference type="RefSeq" id="XP_009027215.1">
    <property type="nucleotide sequence ID" value="XM_009028967.1"/>
</dbReference>
<dbReference type="OrthoDB" id="6156543at2759"/>
<dbReference type="GO" id="GO:0008046">
    <property type="term" value="F:axon guidance receptor activity"/>
    <property type="evidence" value="ECO:0000318"/>
    <property type="project" value="GO_Central"/>
</dbReference>
<evidence type="ECO:0000256" key="3">
    <source>
        <dbReference type="ARBA" id="ARBA00023319"/>
    </source>
</evidence>
<dbReference type="KEGG" id="hro:HELRODRAFT_68867"/>
<dbReference type="Proteomes" id="UP000015101">
    <property type="component" value="Unassembled WGS sequence"/>
</dbReference>
<feature type="domain" description="Ig-like" evidence="5">
    <location>
        <begin position="140"/>
        <end position="233"/>
    </location>
</feature>
<dbReference type="InterPro" id="IPR036179">
    <property type="entry name" value="Ig-like_dom_sf"/>
</dbReference>
<dbReference type="GO" id="GO:0050808">
    <property type="term" value="P:synapse organization"/>
    <property type="evidence" value="ECO:0000318"/>
    <property type="project" value="GO_Central"/>
</dbReference>
<evidence type="ECO:0000313" key="8">
    <source>
        <dbReference type="Proteomes" id="UP000015101"/>
    </source>
</evidence>
<dbReference type="HOGENOM" id="CLU_051918_1_1_1"/>
<evidence type="ECO:0000256" key="2">
    <source>
        <dbReference type="ARBA" id="ARBA00022490"/>
    </source>
</evidence>
<evidence type="ECO:0000259" key="5">
    <source>
        <dbReference type="PROSITE" id="PS50835"/>
    </source>
</evidence>
<dbReference type="Pfam" id="PF07679">
    <property type="entry name" value="I-set"/>
    <property type="match status" value="3"/>
</dbReference>
<dbReference type="FunFam" id="2.60.40.10:FF:000425">
    <property type="entry name" value="Myosin light chain kinase"/>
    <property type="match status" value="2"/>
</dbReference>
<dbReference type="FunFam" id="2.60.40.10:FF:001097">
    <property type="entry name" value="Immunoglobulin-like and fibronectin type III domain-containing protein 1"/>
    <property type="match status" value="1"/>
</dbReference>
<dbReference type="GO" id="GO:0005886">
    <property type="term" value="C:plasma membrane"/>
    <property type="evidence" value="ECO:0000318"/>
    <property type="project" value="GO_Central"/>
</dbReference>
<reference evidence="8" key="1">
    <citation type="submission" date="2012-12" db="EMBL/GenBank/DDBJ databases">
        <authorList>
            <person name="Hellsten U."/>
            <person name="Grimwood J."/>
            <person name="Chapman J.A."/>
            <person name="Shapiro H."/>
            <person name="Aerts A."/>
            <person name="Otillar R.P."/>
            <person name="Terry A.Y."/>
            <person name="Boore J.L."/>
            <person name="Simakov O."/>
            <person name="Marletaz F."/>
            <person name="Cho S.-J."/>
            <person name="Edsinger-Gonzales E."/>
            <person name="Havlak P."/>
            <person name="Kuo D.-H."/>
            <person name="Larsson T."/>
            <person name="Lv J."/>
            <person name="Arendt D."/>
            <person name="Savage R."/>
            <person name="Osoegawa K."/>
            <person name="de Jong P."/>
            <person name="Lindberg D.R."/>
            <person name="Seaver E.C."/>
            <person name="Weisblat D.A."/>
            <person name="Putnam N.H."/>
            <person name="Grigoriev I.V."/>
            <person name="Rokhsar D.S."/>
        </authorList>
    </citation>
    <scope>NUCLEOTIDE SEQUENCE</scope>
</reference>
<dbReference type="SMART" id="SM00408">
    <property type="entry name" value="IGc2"/>
    <property type="match status" value="3"/>
</dbReference>
<name>T1FZK6_HELRO</name>
<feature type="domain" description="Ig-like" evidence="5">
    <location>
        <begin position="242"/>
        <end position="335"/>
    </location>
</feature>
<dbReference type="GO" id="GO:0030424">
    <property type="term" value="C:axon"/>
    <property type="evidence" value="ECO:0000318"/>
    <property type="project" value="GO_Central"/>
</dbReference>
<keyword evidence="8" id="KW-1185">Reference proteome</keyword>
<dbReference type="PROSITE" id="PS50835">
    <property type="entry name" value="IG_LIKE"/>
    <property type="match status" value="3"/>
</dbReference>
<sequence length="338" mass="37887">RNFGERFAPKITKSLHDKSQKFGLPCTFEVELQADPEPQIYWFFNDALIMNDNANGVTTAKVSSNKHKLMIANVESEHVGRYTFVARNEKGEASSSARLEHISSRPSPRYAMSPATRSLTSSSSINIVEENSVTEQYKKPYFRAISKDLEVGESQVARFDAIVVGKPTPDVAWYRDNHHIITTSDGKYLVTVNEKGINSLTIQRTTLNDAGVYRCVATNKAGQEHFQVILKVTYISTIRTGPRFSRRVQPCLVDKGETITLTAVVHGRPRPLVTWLKDGVRDWLPTTTEKYQMTYDEDRNLCRLIIKECSFEDSGTYSCVAYNPTGQSVCSASIIVAG</sequence>
<dbReference type="EMBL" id="KB097571">
    <property type="protein sequence ID" value="ESN94680.1"/>
    <property type="molecule type" value="Genomic_DNA"/>
</dbReference>
<dbReference type="InParanoid" id="T1FZK6"/>
<dbReference type="InterPro" id="IPR003598">
    <property type="entry name" value="Ig_sub2"/>
</dbReference>
<dbReference type="PANTHER" id="PTHR47633">
    <property type="entry name" value="IMMUNOGLOBULIN"/>
    <property type="match status" value="1"/>
</dbReference>
<organism evidence="7 8">
    <name type="scientific">Helobdella robusta</name>
    <name type="common">Californian leech</name>
    <dbReference type="NCBI Taxonomy" id="6412"/>
    <lineage>
        <taxon>Eukaryota</taxon>
        <taxon>Metazoa</taxon>
        <taxon>Spiralia</taxon>
        <taxon>Lophotrochozoa</taxon>
        <taxon>Annelida</taxon>
        <taxon>Clitellata</taxon>
        <taxon>Hirudinea</taxon>
        <taxon>Rhynchobdellida</taxon>
        <taxon>Glossiphoniidae</taxon>
        <taxon>Helobdella</taxon>
    </lineage>
</organism>
<reference evidence="7" key="3">
    <citation type="submission" date="2015-06" db="UniProtKB">
        <authorList>
            <consortium name="EnsemblMetazoa"/>
        </authorList>
    </citation>
    <scope>IDENTIFICATION</scope>
</reference>
<dbReference type="CTD" id="20214254"/>
<dbReference type="InterPro" id="IPR013098">
    <property type="entry name" value="Ig_I-set"/>
</dbReference>
<evidence type="ECO:0000313" key="7">
    <source>
        <dbReference type="EnsemblMetazoa" id="HelroP68867"/>
    </source>
</evidence>
<dbReference type="EnsemblMetazoa" id="HelroT68867">
    <property type="protein sequence ID" value="HelroP68867"/>
    <property type="gene ID" value="HelroG68867"/>
</dbReference>
<protein>
    <recommendedName>
        <fullName evidence="5">Ig-like domain-containing protein</fullName>
    </recommendedName>
</protein>
<dbReference type="SMART" id="SM00409">
    <property type="entry name" value="IG"/>
    <property type="match status" value="3"/>
</dbReference>
<dbReference type="GeneID" id="20214254"/>
<feature type="domain" description="Ig-like" evidence="5">
    <location>
        <begin position="9"/>
        <end position="100"/>
    </location>
</feature>
<accession>T1FZK6</accession>
<keyword evidence="2" id="KW-0963">Cytoplasm</keyword>
<proteinExistence type="predicted"/>
<comment type="subcellular location">
    <subcellularLocation>
        <location evidence="1">Cytoplasm</location>
    </subcellularLocation>
</comment>
<dbReference type="InterPro" id="IPR007110">
    <property type="entry name" value="Ig-like_dom"/>
</dbReference>
<dbReference type="Gene3D" id="2.60.40.10">
    <property type="entry name" value="Immunoglobulins"/>
    <property type="match status" value="3"/>
</dbReference>
<dbReference type="GO" id="GO:0007156">
    <property type="term" value="P:homophilic cell adhesion via plasma membrane adhesion molecules"/>
    <property type="evidence" value="ECO:0000318"/>
    <property type="project" value="GO_Central"/>
</dbReference>
<dbReference type="STRING" id="6412.T1FZK6"/>
<evidence type="ECO:0000256" key="4">
    <source>
        <dbReference type="SAM" id="MobiDB-lite"/>
    </source>
</evidence>